<evidence type="ECO:0000256" key="1">
    <source>
        <dbReference type="SAM" id="Phobius"/>
    </source>
</evidence>
<proteinExistence type="predicted"/>
<dbReference type="Proteomes" id="UP000475862">
    <property type="component" value="Unassembled WGS sequence"/>
</dbReference>
<keyword evidence="3" id="KW-1185">Reference proteome</keyword>
<keyword evidence="1" id="KW-1133">Transmembrane helix</keyword>
<evidence type="ECO:0008006" key="4">
    <source>
        <dbReference type="Google" id="ProtNLM"/>
    </source>
</evidence>
<evidence type="ECO:0000313" key="3">
    <source>
        <dbReference type="Proteomes" id="UP000475862"/>
    </source>
</evidence>
<accession>A0A6G0U019</accession>
<feature type="transmembrane region" description="Helical" evidence="1">
    <location>
        <begin position="146"/>
        <end position="166"/>
    </location>
</feature>
<evidence type="ECO:0000313" key="2">
    <source>
        <dbReference type="EMBL" id="KAE9542458.1"/>
    </source>
</evidence>
<dbReference type="AlphaFoldDB" id="A0A6G0U019"/>
<organism evidence="2 3">
    <name type="scientific">Aphis glycines</name>
    <name type="common">Soybean aphid</name>
    <dbReference type="NCBI Taxonomy" id="307491"/>
    <lineage>
        <taxon>Eukaryota</taxon>
        <taxon>Metazoa</taxon>
        <taxon>Ecdysozoa</taxon>
        <taxon>Arthropoda</taxon>
        <taxon>Hexapoda</taxon>
        <taxon>Insecta</taxon>
        <taxon>Pterygota</taxon>
        <taxon>Neoptera</taxon>
        <taxon>Paraneoptera</taxon>
        <taxon>Hemiptera</taxon>
        <taxon>Sternorrhyncha</taxon>
        <taxon>Aphidomorpha</taxon>
        <taxon>Aphidoidea</taxon>
        <taxon>Aphididae</taxon>
        <taxon>Aphidini</taxon>
        <taxon>Aphis</taxon>
        <taxon>Aphis</taxon>
    </lineage>
</organism>
<reference evidence="2 3" key="1">
    <citation type="submission" date="2019-08" db="EMBL/GenBank/DDBJ databases">
        <title>The genome of the soybean aphid Biotype 1, its phylome, world population structure and adaptation to the North American continent.</title>
        <authorList>
            <person name="Giordano R."/>
            <person name="Donthu R.K."/>
            <person name="Hernandez A.G."/>
            <person name="Wright C.L."/>
            <person name="Zimin A.V."/>
        </authorList>
    </citation>
    <scope>NUCLEOTIDE SEQUENCE [LARGE SCALE GENOMIC DNA]</scope>
    <source>
        <tissue evidence="2">Whole aphids</tissue>
    </source>
</reference>
<gene>
    <name evidence="2" type="ORF">AGLY_003319</name>
</gene>
<protein>
    <recommendedName>
        <fullName evidence="4">Transmembrane protein</fullName>
    </recommendedName>
</protein>
<sequence length="221" mass="26666">MENLVLNFLTLDINTNNFIIFQLQNYLQIFTFSTDFEPCIKFKFFWSSEIFLPTLQKKIRIKIENFSGLLYIRYTYHIGKQTTSQYTTIDSKSTVSTLLQRWFKTINSCCYCSTDYRRTDRLTITRPGFYEKIIVEYELICATKMYYMLFYIHIKWLVIVFLWNIWNVGWIQLFTLLSNLFDKIKLNLNHQQKSSDLFSTNRIVVLCVSRNRVFSFVFMNI</sequence>
<keyword evidence="1" id="KW-0812">Transmembrane</keyword>
<keyword evidence="1" id="KW-0472">Membrane</keyword>
<comment type="caution">
    <text evidence="2">The sequence shown here is derived from an EMBL/GenBank/DDBJ whole genome shotgun (WGS) entry which is preliminary data.</text>
</comment>
<name>A0A6G0U019_APHGL</name>
<dbReference type="EMBL" id="VYZN01000010">
    <property type="protein sequence ID" value="KAE9542458.1"/>
    <property type="molecule type" value="Genomic_DNA"/>
</dbReference>